<dbReference type="Pfam" id="PF07394">
    <property type="entry name" value="DUF1501"/>
    <property type="match status" value="1"/>
</dbReference>
<evidence type="ECO:0008006" key="3">
    <source>
        <dbReference type="Google" id="ProtNLM"/>
    </source>
</evidence>
<gene>
    <name evidence="1" type="ordered locus">Sinac_7201</name>
</gene>
<dbReference type="KEGG" id="saci:Sinac_7201"/>
<keyword evidence="2" id="KW-1185">Reference proteome</keyword>
<dbReference type="PROSITE" id="PS51318">
    <property type="entry name" value="TAT"/>
    <property type="match status" value="1"/>
</dbReference>
<dbReference type="PANTHER" id="PTHR43737:SF1">
    <property type="entry name" value="DUF1501 DOMAIN-CONTAINING PROTEIN"/>
    <property type="match status" value="1"/>
</dbReference>
<dbReference type="InterPro" id="IPR006311">
    <property type="entry name" value="TAT_signal"/>
</dbReference>
<dbReference type="STRING" id="886293.Sinac_7201"/>
<evidence type="ECO:0000313" key="1">
    <source>
        <dbReference type="EMBL" id="AGA31249.1"/>
    </source>
</evidence>
<dbReference type="PANTHER" id="PTHR43737">
    <property type="entry name" value="BLL7424 PROTEIN"/>
    <property type="match status" value="1"/>
</dbReference>
<evidence type="ECO:0000313" key="2">
    <source>
        <dbReference type="Proteomes" id="UP000010798"/>
    </source>
</evidence>
<name>L0DPF2_SINAD</name>
<reference evidence="1 2" key="1">
    <citation type="submission" date="2012-02" db="EMBL/GenBank/DDBJ databases">
        <title>Complete sequence of chromosome of Singulisphaera acidiphila DSM 18658.</title>
        <authorList>
            <consortium name="US DOE Joint Genome Institute (JGI-PGF)"/>
            <person name="Lucas S."/>
            <person name="Copeland A."/>
            <person name="Lapidus A."/>
            <person name="Glavina del Rio T."/>
            <person name="Dalin E."/>
            <person name="Tice H."/>
            <person name="Bruce D."/>
            <person name="Goodwin L."/>
            <person name="Pitluck S."/>
            <person name="Peters L."/>
            <person name="Ovchinnikova G."/>
            <person name="Chertkov O."/>
            <person name="Kyrpides N."/>
            <person name="Mavromatis K."/>
            <person name="Ivanova N."/>
            <person name="Brettin T."/>
            <person name="Detter J.C."/>
            <person name="Han C."/>
            <person name="Larimer F."/>
            <person name="Land M."/>
            <person name="Hauser L."/>
            <person name="Markowitz V."/>
            <person name="Cheng J.-F."/>
            <person name="Hugenholtz P."/>
            <person name="Woyke T."/>
            <person name="Wu D."/>
            <person name="Tindall B."/>
            <person name="Pomrenke H."/>
            <person name="Brambilla E."/>
            <person name="Klenk H.-P."/>
            <person name="Eisen J.A."/>
        </authorList>
    </citation>
    <scope>NUCLEOTIDE SEQUENCE [LARGE SCALE GENOMIC DNA]</scope>
    <source>
        <strain evidence="2">ATCC BAA-1392 / DSM 18658 / VKM B-2454 / MOB10</strain>
    </source>
</reference>
<dbReference type="RefSeq" id="WP_015250320.1">
    <property type="nucleotide sequence ID" value="NC_019892.1"/>
</dbReference>
<proteinExistence type="predicted"/>
<dbReference type="Proteomes" id="UP000010798">
    <property type="component" value="Chromosome"/>
</dbReference>
<organism evidence="1 2">
    <name type="scientific">Singulisphaera acidiphila (strain ATCC BAA-1392 / DSM 18658 / VKM B-2454 / MOB10)</name>
    <dbReference type="NCBI Taxonomy" id="886293"/>
    <lineage>
        <taxon>Bacteria</taxon>
        <taxon>Pseudomonadati</taxon>
        <taxon>Planctomycetota</taxon>
        <taxon>Planctomycetia</taxon>
        <taxon>Isosphaerales</taxon>
        <taxon>Isosphaeraceae</taxon>
        <taxon>Singulisphaera</taxon>
    </lineage>
</organism>
<accession>L0DPF2</accession>
<sequence>MPSRRDFLKLGLRGSSLIALAPTVPGFLARTARAATAERDSRVLVVIQLDGGNDGINTIVPFADEGYARHRQTLQLPKDQLIKIDEHVGLHPAMREAGKLLETGRLAIVPGVGYPNPSRSHFQSMAVWQTGRLDPEEHGGPGWLGRGFDTARSRAESLFIGSGTPPVALRGRRAVALSLERMEDLTLDAPVDAPRIDPTHELAGDDLTAFVRRSTLDAYTSADRLTELTRNRGTEASYPATALADRLRTIARLLKGGYATRVFYTTQGGYDTHASQLFPHADLLRVLSGALKAFLDDLAAAGLAERVLVLGFSEFGRRVAENGSAGTDHGTAGPVLLAGAGVRPGLAGTYPSLTDLEAGDLKMSVDFRRVYATVRTGWLELPADSALGDNVSPLPLLQA</sequence>
<protein>
    <recommendedName>
        <fullName evidence="3">DUF1501 domain-containing protein</fullName>
    </recommendedName>
</protein>
<dbReference type="HOGENOM" id="CLU_032896_2_0_0"/>
<dbReference type="InterPro" id="IPR010869">
    <property type="entry name" value="DUF1501"/>
</dbReference>
<dbReference type="AlphaFoldDB" id="L0DPF2"/>
<dbReference type="eggNOG" id="COG4102">
    <property type="taxonomic scope" value="Bacteria"/>
</dbReference>
<dbReference type="EMBL" id="CP003364">
    <property type="protein sequence ID" value="AGA31249.1"/>
    <property type="molecule type" value="Genomic_DNA"/>
</dbReference>